<keyword evidence="3" id="KW-1185">Reference proteome</keyword>
<gene>
    <name evidence="2" type="ORF">JTE90_008651</name>
</gene>
<dbReference type="GO" id="GO:0006281">
    <property type="term" value="P:DNA repair"/>
    <property type="evidence" value="ECO:0007669"/>
    <property type="project" value="UniProtKB-ARBA"/>
</dbReference>
<reference evidence="2 3" key="1">
    <citation type="journal article" date="2022" name="Nat. Ecol. Evol.">
        <title>A masculinizing supergene underlies an exaggerated male reproductive morph in a spider.</title>
        <authorList>
            <person name="Hendrickx F."/>
            <person name="De Corte Z."/>
            <person name="Sonet G."/>
            <person name="Van Belleghem S.M."/>
            <person name="Kostlbacher S."/>
            <person name="Vangestel C."/>
        </authorList>
    </citation>
    <scope>NUCLEOTIDE SEQUENCE [LARGE SCALE GENOMIC DNA]</scope>
    <source>
        <strain evidence="2">W744_W776</strain>
    </source>
</reference>
<dbReference type="InterPro" id="IPR011604">
    <property type="entry name" value="PDDEXK-like_dom_sf"/>
</dbReference>
<dbReference type="InterPro" id="IPR051703">
    <property type="entry name" value="NF-kappa-B_Signaling_Reg"/>
</dbReference>
<dbReference type="Pfam" id="PF09588">
    <property type="entry name" value="YqaJ"/>
    <property type="match status" value="1"/>
</dbReference>
<dbReference type="EMBL" id="JAFNEN010000778">
    <property type="protein sequence ID" value="KAG8177467.1"/>
    <property type="molecule type" value="Genomic_DNA"/>
</dbReference>
<dbReference type="Proteomes" id="UP000827092">
    <property type="component" value="Unassembled WGS sequence"/>
</dbReference>
<dbReference type="PANTHER" id="PTHR46609">
    <property type="entry name" value="EXONUCLEASE, PHAGE-TYPE/RECB, C-TERMINAL DOMAIN-CONTAINING PROTEIN"/>
    <property type="match status" value="1"/>
</dbReference>
<dbReference type="AlphaFoldDB" id="A0AAV6U0Y5"/>
<evidence type="ECO:0000313" key="3">
    <source>
        <dbReference type="Proteomes" id="UP000827092"/>
    </source>
</evidence>
<evidence type="ECO:0000259" key="1">
    <source>
        <dbReference type="Pfam" id="PF09588"/>
    </source>
</evidence>
<comment type="caution">
    <text evidence="2">The sequence shown here is derived from an EMBL/GenBank/DDBJ whole genome shotgun (WGS) entry which is preliminary data.</text>
</comment>
<accession>A0AAV6U0Y5</accession>
<dbReference type="Gene3D" id="3.90.320.10">
    <property type="match status" value="1"/>
</dbReference>
<organism evidence="2 3">
    <name type="scientific">Oedothorax gibbosus</name>
    <dbReference type="NCBI Taxonomy" id="931172"/>
    <lineage>
        <taxon>Eukaryota</taxon>
        <taxon>Metazoa</taxon>
        <taxon>Ecdysozoa</taxon>
        <taxon>Arthropoda</taxon>
        <taxon>Chelicerata</taxon>
        <taxon>Arachnida</taxon>
        <taxon>Araneae</taxon>
        <taxon>Araneomorphae</taxon>
        <taxon>Entelegynae</taxon>
        <taxon>Araneoidea</taxon>
        <taxon>Linyphiidae</taxon>
        <taxon>Erigoninae</taxon>
        <taxon>Oedothorax</taxon>
    </lineage>
</organism>
<dbReference type="InterPro" id="IPR011335">
    <property type="entry name" value="Restrct_endonuc-II-like"/>
</dbReference>
<dbReference type="PANTHER" id="PTHR46609:SF8">
    <property type="entry name" value="YQAJ VIRAL RECOMBINASE DOMAIN-CONTAINING PROTEIN"/>
    <property type="match status" value="1"/>
</dbReference>
<evidence type="ECO:0000313" key="2">
    <source>
        <dbReference type="EMBL" id="KAG8177467.1"/>
    </source>
</evidence>
<sequence length="125" mass="14151">MRKTTKCRNAVKDILFTSEITILSILYGRNNESRVKDEYSHLVGKPVTDCGLFVFQELPFLGASPDGICENKILKIKCLPSVQKDLKEAAAEKYLFAVLRRQADAEKKPQILLSSSRATQHQRLQ</sequence>
<dbReference type="SUPFAM" id="SSF52980">
    <property type="entry name" value="Restriction endonuclease-like"/>
    <property type="match status" value="1"/>
</dbReference>
<proteinExistence type="predicted"/>
<dbReference type="InterPro" id="IPR019080">
    <property type="entry name" value="YqaJ_viral_recombinase"/>
</dbReference>
<name>A0AAV6U0Y5_9ARAC</name>
<protein>
    <recommendedName>
        <fullName evidence="1">YqaJ viral recombinase domain-containing protein</fullName>
    </recommendedName>
</protein>
<feature type="domain" description="YqaJ viral recombinase" evidence="1">
    <location>
        <begin position="25"/>
        <end position="87"/>
    </location>
</feature>